<proteinExistence type="predicted"/>
<accession>A0A6C0IP56</accession>
<dbReference type="EMBL" id="MN740233">
    <property type="protein sequence ID" value="QHT94984.1"/>
    <property type="molecule type" value="Genomic_DNA"/>
</dbReference>
<name>A0A6C0IP56_9ZZZZ</name>
<protein>
    <recommendedName>
        <fullName evidence="2">J domain-containing protein</fullName>
    </recommendedName>
</protein>
<organism evidence="1">
    <name type="scientific">viral metagenome</name>
    <dbReference type="NCBI Taxonomy" id="1070528"/>
    <lineage>
        <taxon>unclassified sequences</taxon>
        <taxon>metagenomes</taxon>
        <taxon>organismal metagenomes</taxon>
    </lineage>
</organism>
<evidence type="ECO:0000313" key="1">
    <source>
        <dbReference type="EMBL" id="QHT94984.1"/>
    </source>
</evidence>
<sequence length="297" mass="35001">MEDLDLNIENYGLRELLNLFKLKATYNGDDLKQAKLIALKTHPDKSNLDPKIFIFFTSAYNRIKNIYDFRMKKEQNMYNTDYTESLGNITTPGEKKLLANIHGKSVKDFNNWFNEMFESHAKVSNNETSNGYDEWFKSDEDLPENKKVSLNEFGSFFNERKKRQKAVTLYKGVQEVDESRGGYNLNRHEPGSYSSGMFSKLQYEDLKVAHTETVVPVTHEDFEKKKKYRNVEELNRFRKQQHIKAYSEKQSEILLKKRKDKESEMSVNTAYNLMKESEEAARSNEMWWKSLKQLGDK</sequence>
<dbReference type="AlphaFoldDB" id="A0A6C0IP56"/>
<reference evidence="1" key="1">
    <citation type="journal article" date="2020" name="Nature">
        <title>Giant virus diversity and host interactions through global metagenomics.</title>
        <authorList>
            <person name="Schulz F."/>
            <person name="Roux S."/>
            <person name="Paez-Espino D."/>
            <person name="Jungbluth S."/>
            <person name="Walsh D.A."/>
            <person name="Denef V.J."/>
            <person name="McMahon K.D."/>
            <person name="Konstantinidis K.T."/>
            <person name="Eloe-Fadrosh E.A."/>
            <person name="Kyrpides N.C."/>
            <person name="Woyke T."/>
        </authorList>
    </citation>
    <scope>NUCLEOTIDE SEQUENCE</scope>
    <source>
        <strain evidence="1">GVMAG-M-3300024261-37</strain>
    </source>
</reference>
<evidence type="ECO:0008006" key="2">
    <source>
        <dbReference type="Google" id="ProtNLM"/>
    </source>
</evidence>